<proteinExistence type="predicted"/>
<dbReference type="Proteomes" id="UP000000658">
    <property type="component" value="Chromosome"/>
</dbReference>
<accession>Q1IBZ6</accession>
<reference evidence="1 2" key="1">
    <citation type="journal article" date="2006" name="Nat. Biotechnol.">
        <title>Complete genome sequence of the entomopathogenic and metabolically versatile soil bacterium Pseudomonas entomophila.</title>
        <authorList>
            <person name="Vodovar N."/>
            <person name="Vallenet D."/>
            <person name="Cruveiller S."/>
            <person name="Rouy Z."/>
            <person name="Barbe V."/>
            <person name="Acosta C."/>
            <person name="Cattolico L."/>
            <person name="Jubin C."/>
            <person name="Lajus A."/>
            <person name="Segurens B."/>
            <person name="Vacherie B."/>
            <person name="Wincker P."/>
            <person name="Weissenbach J."/>
            <person name="Lemaitre B."/>
            <person name="Medigue C."/>
            <person name="Boccard F."/>
        </authorList>
    </citation>
    <scope>NUCLEOTIDE SEQUENCE [LARGE SCALE GENOMIC DNA]</scope>
    <source>
        <strain evidence="1 2">L48</strain>
    </source>
</reference>
<name>Q1IBZ6_PSEE4</name>
<dbReference type="AlphaFoldDB" id="Q1IBZ6"/>
<organism evidence="1 2">
    <name type="scientific">Pseudomonas entomophila (strain L48)</name>
    <dbReference type="NCBI Taxonomy" id="384676"/>
    <lineage>
        <taxon>Bacteria</taxon>
        <taxon>Pseudomonadati</taxon>
        <taxon>Pseudomonadota</taxon>
        <taxon>Gammaproteobacteria</taxon>
        <taxon>Pseudomonadales</taxon>
        <taxon>Pseudomonadaceae</taxon>
        <taxon>Pseudomonas</taxon>
    </lineage>
</organism>
<protein>
    <submittedName>
        <fullName evidence="1">Uncharacterized protein</fullName>
    </submittedName>
</protein>
<dbReference type="KEGG" id="pen:PSEEN1986"/>
<dbReference type="HOGENOM" id="CLU_2603280_0_0_6"/>
<dbReference type="EMBL" id="CT573326">
    <property type="protein sequence ID" value="CAK14819.1"/>
    <property type="molecule type" value="Genomic_DNA"/>
</dbReference>
<evidence type="ECO:0000313" key="1">
    <source>
        <dbReference type="EMBL" id="CAK14819.1"/>
    </source>
</evidence>
<gene>
    <name evidence="1" type="ordered locus">PSEEN1986</name>
</gene>
<sequence>MPEGVERHERSCIRKRSVVLAKLESDMKCVIVLTLVLAGCGGTPSFYQYNHERQFNCDMDPNLQMCASPRDVSGHGEKR</sequence>
<evidence type="ECO:0000313" key="2">
    <source>
        <dbReference type="Proteomes" id="UP000000658"/>
    </source>
</evidence>